<proteinExistence type="predicted"/>
<feature type="compositionally biased region" description="Polar residues" evidence="1">
    <location>
        <begin position="7"/>
        <end position="17"/>
    </location>
</feature>
<accession>W8S6L2</accession>
<dbReference type="KEGG" id="red:roselon_02171"/>
<feature type="compositionally biased region" description="Basic residues" evidence="1">
    <location>
        <begin position="85"/>
        <end position="97"/>
    </location>
</feature>
<organism evidence="2 3">
    <name type="scientific">Roseicyclus elongatus DSM 19469</name>
    <dbReference type="NCBI Taxonomy" id="1294273"/>
    <lineage>
        <taxon>Bacteria</taxon>
        <taxon>Pseudomonadati</taxon>
        <taxon>Pseudomonadota</taxon>
        <taxon>Alphaproteobacteria</taxon>
        <taxon>Rhodobacterales</taxon>
        <taxon>Roseobacteraceae</taxon>
        <taxon>Roseicyclus</taxon>
    </lineage>
</organism>
<dbReference type="Proteomes" id="UP000019593">
    <property type="component" value="Chromosome"/>
</dbReference>
<protein>
    <submittedName>
        <fullName evidence="2">Uncharacterized protein</fullName>
    </submittedName>
</protein>
<dbReference type="PATRIC" id="fig|1294273.3.peg.2141"/>
<keyword evidence="3" id="KW-1185">Reference proteome</keyword>
<evidence type="ECO:0000313" key="2">
    <source>
        <dbReference type="EMBL" id="AHM04516.1"/>
    </source>
</evidence>
<feature type="region of interest" description="Disordered" evidence="1">
    <location>
        <begin position="74"/>
        <end position="97"/>
    </location>
</feature>
<evidence type="ECO:0000256" key="1">
    <source>
        <dbReference type="SAM" id="MobiDB-lite"/>
    </source>
</evidence>
<dbReference type="HOGENOM" id="CLU_2344857_0_0_5"/>
<name>W8S6L2_9RHOB</name>
<feature type="region of interest" description="Disordered" evidence="1">
    <location>
        <begin position="1"/>
        <end position="36"/>
    </location>
</feature>
<dbReference type="AlphaFoldDB" id="W8S6L2"/>
<gene>
    <name evidence="2" type="ORF">roselon_02171</name>
</gene>
<dbReference type="EMBL" id="CP004372">
    <property type="protein sequence ID" value="AHM04516.1"/>
    <property type="molecule type" value="Genomic_DNA"/>
</dbReference>
<evidence type="ECO:0000313" key="3">
    <source>
        <dbReference type="Proteomes" id="UP000019593"/>
    </source>
</evidence>
<reference evidence="2 3" key="1">
    <citation type="submission" date="2013-03" db="EMBL/GenBank/DDBJ databases">
        <authorList>
            <person name="Fiebig A."/>
            <person name="Goeker M."/>
            <person name="Klenk H.-P.P."/>
        </authorList>
    </citation>
    <scope>NUCLEOTIDE SEQUENCE [LARGE SCALE GENOMIC DNA]</scope>
    <source>
        <strain evidence="3">DSM 19469</strain>
    </source>
</reference>
<sequence length="97" mass="10471">MSHFCRLSSSAGRQANGRNRLVRRWRPQSPRCTPPGPTCQMAGLLACGLLLDRSFPGLGPSGVLRSRSPLTVAGAATDLPGRSDHRAHRVPFSARRP</sequence>